<comment type="similarity">
    <text evidence="1">Belongs to the Nudix hydrolase family.</text>
</comment>
<feature type="domain" description="Nudix hydrolase" evidence="2">
    <location>
        <begin position="1"/>
        <end position="136"/>
    </location>
</feature>
<dbReference type="Proteomes" id="UP000323732">
    <property type="component" value="Unassembled WGS sequence"/>
</dbReference>
<dbReference type="SUPFAM" id="SSF55811">
    <property type="entry name" value="Nudix"/>
    <property type="match status" value="1"/>
</dbReference>
<dbReference type="EMBL" id="VTES01000002">
    <property type="protein sequence ID" value="TYS65160.1"/>
    <property type="molecule type" value="Genomic_DNA"/>
</dbReference>
<reference evidence="3 4" key="1">
    <citation type="submission" date="2019-08" db="EMBL/GenBank/DDBJ databases">
        <title>Bacillus genomes from the desert of Cuatro Cienegas, Coahuila.</title>
        <authorList>
            <person name="Olmedo-Alvarez G."/>
        </authorList>
    </citation>
    <scope>NUCLEOTIDE SEQUENCE [LARGE SCALE GENOMIC DNA]</scope>
    <source>
        <strain evidence="3 4">CH37_1T</strain>
    </source>
</reference>
<protein>
    <submittedName>
        <fullName evidence="3">NUDIX domain-containing protein</fullName>
    </submittedName>
</protein>
<dbReference type="InterPro" id="IPR000086">
    <property type="entry name" value="NUDIX_hydrolase_dom"/>
</dbReference>
<accession>A0A5D4SPE8</accession>
<dbReference type="InterPro" id="IPR015797">
    <property type="entry name" value="NUDIX_hydrolase-like_dom_sf"/>
</dbReference>
<sequence>MFIVNVEGAVHRGGKWLIGKRSSQESHAGGMLALIGGKAEKEGHSTDVLERTVKREILEETGVLIKDGMEYVCSSSFITDDGYHVIDIVFLCEYQSGEASPVCPDENEEVMWMSIREILEQPDAPEWLTRSITAAEDLLRKKEMSKRGRRI</sequence>
<dbReference type="PANTHER" id="PTHR43736">
    <property type="entry name" value="ADP-RIBOSE PYROPHOSPHATASE"/>
    <property type="match status" value="1"/>
</dbReference>
<dbReference type="PROSITE" id="PS51462">
    <property type="entry name" value="NUDIX"/>
    <property type="match status" value="1"/>
</dbReference>
<name>A0A5D4SPE8_9BACI</name>
<dbReference type="AlphaFoldDB" id="A0A5D4SPE8"/>
<dbReference type="Gene3D" id="3.90.79.10">
    <property type="entry name" value="Nucleoside Triphosphate Pyrophosphohydrolase"/>
    <property type="match status" value="1"/>
</dbReference>
<dbReference type="RefSeq" id="WP_009793703.1">
    <property type="nucleotide sequence ID" value="NZ_SEHK01000003.1"/>
</dbReference>
<comment type="caution">
    <text evidence="3">The sequence shown here is derived from an EMBL/GenBank/DDBJ whole genome shotgun (WGS) entry which is preliminary data.</text>
</comment>
<proteinExistence type="inferred from homology"/>
<evidence type="ECO:0000313" key="3">
    <source>
        <dbReference type="EMBL" id="TYS65160.1"/>
    </source>
</evidence>
<evidence type="ECO:0000256" key="1">
    <source>
        <dbReference type="ARBA" id="ARBA00005582"/>
    </source>
</evidence>
<dbReference type="PANTHER" id="PTHR43736:SF1">
    <property type="entry name" value="DIHYDRONEOPTERIN TRIPHOSPHATE DIPHOSPHATASE"/>
    <property type="match status" value="1"/>
</dbReference>
<evidence type="ECO:0000313" key="4">
    <source>
        <dbReference type="Proteomes" id="UP000323732"/>
    </source>
</evidence>
<organism evidence="3 4">
    <name type="scientific">Bacillus infantis</name>
    <dbReference type="NCBI Taxonomy" id="324767"/>
    <lineage>
        <taxon>Bacteria</taxon>
        <taxon>Bacillati</taxon>
        <taxon>Bacillota</taxon>
        <taxon>Bacilli</taxon>
        <taxon>Bacillales</taxon>
        <taxon>Bacillaceae</taxon>
        <taxon>Bacillus</taxon>
    </lineage>
</organism>
<gene>
    <name evidence="3" type="ORF">FZD47_07430</name>
</gene>
<evidence type="ECO:0000259" key="2">
    <source>
        <dbReference type="PROSITE" id="PS51462"/>
    </source>
</evidence>
<dbReference type="Pfam" id="PF00293">
    <property type="entry name" value="NUDIX"/>
    <property type="match status" value="1"/>
</dbReference>
<dbReference type="CDD" id="cd02883">
    <property type="entry name" value="NUDIX_Hydrolase"/>
    <property type="match status" value="1"/>
</dbReference>